<dbReference type="EMBL" id="ML119170">
    <property type="protein sequence ID" value="RPB08025.1"/>
    <property type="molecule type" value="Genomic_DNA"/>
</dbReference>
<name>A0A3N4KQJ1_9PEZI</name>
<dbReference type="Proteomes" id="UP000277580">
    <property type="component" value="Unassembled WGS sequence"/>
</dbReference>
<keyword evidence="1" id="KW-0732">Signal</keyword>
<dbReference type="AlphaFoldDB" id="A0A3N4KQJ1"/>
<evidence type="ECO:0000256" key="1">
    <source>
        <dbReference type="SAM" id="SignalP"/>
    </source>
</evidence>
<protein>
    <recommendedName>
        <fullName evidence="4">Ecp2 effector protein domain-containing protein</fullName>
    </recommendedName>
</protein>
<feature type="signal peptide" evidence="1">
    <location>
        <begin position="1"/>
        <end position="22"/>
    </location>
</feature>
<evidence type="ECO:0000313" key="2">
    <source>
        <dbReference type="EMBL" id="RPB08025.1"/>
    </source>
</evidence>
<proteinExistence type="predicted"/>
<keyword evidence="3" id="KW-1185">Reference proteome</keyword>
<organism evidence="2 3">
    <name type="scientific">Morchella conica CCBAS932</name>
    <dbReference type="NCBI Taxonomy" id="1392247"/>
    <lineage>
        <taxon>Eukaryota</taxon>
        <taxon>Fungi</taxon>
        <taxon>Dikarya</taxon>
        <taxon>Ascomycota</taxon>
        <taxon>Pezizomycotina</taxon>
        <taxon>Pezizomycetes</taxon>
        <taxon>Pezizales</taxon>
        <taxon>Morchellaceae</taxon>
        <taxon>Morchella</taxon>
    </lineage>
</organism>
<dbReference type="OrthoDB" id="5381235at2759"/>
<gene>
    <name evidence="2" type="ORF">P167DRAFT_578699</name>
</gene>
<reference evidence="2 3" key="1">
    <citation type="journal article" date="2018" name="Nat. Ecol. Evol.">
        <title>Pezizomycetes genomes reveal the molecular basis of ectomycorrhizal truffle lifestyle.</title>
        <authorList>
            <person name="Murat C."/>
            <person name="Payen T."/>
            <person name="Noel B."/>
            <person name="Kuo A."/>
            <person name="Morin E."/>
            <person name="Chen J."/>
            <person name="Kohler A."/>
            <person name="Krizsan K."/>
            <person name="Balestrini R."/>
            <person name="Da Silva C."/>
            <person name="Montanini B."/>
            <person name="Hainaut M."/>
            <person name="Levati E."/>
            <person name="Barry K.W."/>
            <person name="Belfiori B."/>
            <person name="Cichocki N."/>
            <person name="Clum A."/>
            <person name="Dockter R.B."/>
            <person name="Fauchery L."/>
            <person name="Guy J."/>
            <person name="Iotti M."/>
            <person name="Le Tacon F."/>
            <person name="Lindquist E.A."/>
            <person name="Lipzen A."/>
            <person name="Malagnac F."/>
            <person name="Mello A."/>
            <person name="Molinier V."/>
            <person name="Miyauchi S."/>
            <person name="Poulain J."/>
            <person name="Riccioni C."/>
            <person name="Rubini A."/>
            <person name="Sitrit Y."/>
            <person name="Splivallo R."/>
            <person name="Traeger S."/>
            <person name="Wang M."/>
            <person name="Zifcakova L."/>
            <person name="Wipf D."/>
            <person name="Zambonelli A."/>
            <person name="Paolocci F."/>
            <person name="Nowrousian M."/>
            <person name="Ottonello S."/>
            <person name="Baldrian P."/>
            <person name="Spatafora J.W."/>
            <person name="Henrissat B."/>
            <person name="Nagy L.G."/>
            <person name="Aury J.M."/>
            <person name="Wincker P."/>
            <person name="Grigoriev I.V."/>
            <person name="Bonfante P."/>
            <person name="Martin F.M."/>
        </authorList>
    </citation>
    <scope>NUCLEOTIDE SEQUENCE [LARGE SCALE GENOMIC DNA]</scope>
    <source>
        <strain evidence="2 3">CCBAS932</strain>
    </source>
</reference>
<accession>A0A3N4KQJ1</accession>
<dbReference type="InParanoid" id="A0A3N4KQJ1"/>
<sequence>MHFPVLTHALSLLALTHAHAHAHPTGTLTPRAANTYTCTTHTSSPPTSQLPALSALKTFPDTTTPEHCLTAARLCRGQSSAWCDQKRGTVASVQLARSGAMLVQALGHLENMQIRCDDLRSGIEELVGRCSRDGKVAGKVVFGGNEGQGDVAVEITGW</sequence>
<evidence type="ECO:0008006" key="4">
    <source>
        <dbReference type="Google" id="ProtNLM"/>
    </source>
</evidence>
<evidence type="ECO:0000313" key="3">
    <source>
        <dbReference type="Proteomes" id="UP000277580"/>
    </source>
</evidence>
<feature type="chain" id="PRO_5018014261" description="Ecp2 effector protein domain-containing protein" evidence="1">
    <location>
        <begin position="23"/>
        <end position="158"/>
    </location>
</feature>